<dbReference type="RefSeq" id="WP_104370952.1">
    <property type="nucleotide sequence ID" value="NZ_BFAV01000028.1"/>
</dbReference>
<dbReference type="Proteomes" id="UP000239549">
    <property type="component" value="Unassembled WGS sequence"/>
</dbReference>
<comment type="caution">
    <text evidence="1">The sequence shown here is derived from an EMBL/GenBank/DDBJ whole genome shotgun (WGS) entry which is preliminary data.</text>
</comment>
<keyword evidence="2" id="KW-1185">Reference proteome</keyword>
<reference evidence="2" key="1">
    <citation type="submission" date="2018-02" db="EMBL/GenBank/DDBJ databases">
        <title>Genome sequence of Desulfocucumis palustris strain NAW-5.</title>
        <authorList>
            <person name="Watanabe M."/>
            <person name="Kojima H."/>
            <person name="Fukui M."/>
        </authorList>
    </citation>
    <scope>NUCLEOTIDE SEQUENCE [LARGE SCALE GENOMIC DNA]</scope>
    <source>
        <strain evidence="2">NAW-5</strain>
    </source>
</reference>
<proteinExistence type="predicted"/>
<protein>
    <submittedName>
        <fullName evidence="1">Uncharacterized protein</fullName>
    </submittedName>
</protein>
<sequence length="119" mass="12769">MTAKRDKYLQWKHELLDSCGQCLGFRAKGIDLTATVEKPACAPGVECHKSCPALGRGGSAQKAGEIPAGNITAESPKVYVVQTCHRCGKSEDESVLLPCRVSGESRWVCTKCLPVLIHG</sequence>
<dbReference type="OrthoDB" id="9795268at2"/>
<dbReference type="AlphaFoldDB" id="A0A2L2X889"/>
<organism evidence="1 2">
    <name type="scientific">Desulfocucumis palustris</name>
    <dbReference type="NCBI Taxonomy" id="1898651"/>
    <lineage>
        <taxon>Bacteria</taxon>
        <taxon>Bacillati</taxon>
        <taxon>Bacillota</taxon>
        <taxon>Clostridia</taxon>
        <taxon>Eubacteriales</taxon>
        <taxon>Desulfocucumaceae</taxon>
        <taxon>Desulfocucumis</taxon>
    </lineage>
</organism>
<name>A0A2L2X889_9FIRM</name>
<dbReference type="EMBL" id="BFAV01000028">
    <property type="protein sequence ID" value="GBF32427.1"/>
    <property type="molecule type" value="Genomic_DNA"/>
</dbReference>
<gene>
    <name evidence="1" type="ORF">DCCM_0621</name>
</gene>
<accession>A0A2L2X889</accession>
<evidence type="ECO:0000313" key="1">
    <source>
        <dbReference type="EMBL" id="GBF32427.1"/>
    </source>
</evidence>
<evidence type="ECO:0000313" key="2">
    <source>
        <dbReference type="Proteomes" id="UP000239549"/>
    </source>
</evidence>